<feature type="compositionally biased region" description="Basic and acidic residues" evidence="1">
    <location>
        <begin position="76"/>
        <end position="88"/>
    </location>
</feature>
<dbReference type="EMBL" id="CAUYUJ010019638">
    <property type="protein sequence ID" value="CAK0892605.1"/>
    <property type="molecule type" value="Genomic_DNA"/>
</dbReference>
<keyword evidence="3" id="KW-1185">Reference proteome</keyword>
<feature type="region of interest" description="Disordered" evidence="1">
    <location>
        <begin position="61"/>
        <end position="99"/>
    </location>
</feature>
<comment type="caution">
    <text evidence="2">The sequence shown here is derived from an EMBL/GenBank/DDBJ whole genome shotgun (WGS) entry which is preliminary data.</text>
</comment>
<evidence type="ECO:0000256" key="1">
    <source>
        <dbReference type="SAM" id="MobiDB-lite"/>
    </source>
</evidence>
<evidence type="ECO:0000313" key="2">
    <source>
        <dbReference type="EMBL" id="CAK0892605.1"/>
    </source>
</evidence>
<reference evidence="2" key="1">
    <citation type="submission" date="2023-10" db="EMBL/GenBank/DDBJ databases">
        <authorList>
            <person name="Chen Y."/>
            <person name="Shah S."/>
            <person name="Dougan E. K."/>
            <person name="Thang M."/>
            <person name="Chan C."/>
        </authorList>
    </citation>
    <scope>NUCLEOTIDE SEQUENCE [LARGE SCALE GENOMIC DNA]</scope>
</reference>
<gene>
    <name evidence="2" type="ORF">PCOR1329_LOCUS72226</name>
</gene>
<accession>A0ABN9X098</accession>
<evidence type="ECO:0000313" key="3">
    <source>
        <dbReference type="Proteomes" id="UP001189429"/>
    </source>
</evidence>
<name>A0ABN9X098_9DINO</name>
<sequence length="151" mass="15641">MSFARASATSGMAPKQIVAFNTTRSSLEAHALKSSTVVVSAALKTIRNRLQAIALASAQAKRAGDHSASPVARVHQSAERLQKRDAPRASHPPPSHPPVAHLHETPPILGCAAAAARRLGNAHPALAARTGGYGKKGGTAREEAFLEGGCF</sequence>
<proteinExistence type="predicted"/>
<protein>
    <submittedName>
        <fullName evidence="2">Uncharacterized protein</fullName>
    </submittedName>
</protein>
<dbReference type="Proteomes" id="UP001189429">
    <property type="component" value="Unassembled WGS sequence"/>
</dbReference>
<organism evidence="2 3">
    <name type="scientific">Prorocentrum cordatum</name>
    <dbReference type="NCBI Taxonomy" id="2364126"/>
    <lineage>
        <taxon>Eukaryota</taxon>
        <taxon>Sar</taxon>
        <taxon>Alveolata</taxon>
        <taxon>Dinophyceae</taxon>
        <taxon>Prorocentrales</taxon>
        <taxon>Prorocentraceae</taxon>
        <taxon>Prorocentrum</taxon>
    </lineage>
</organism>